<reference evidence="1 2" key="1">
    <citation type="submission" date="2024-01" db="EMBL/GenBank/DDBJ databases">
        <authorList>
            <person name="Allen C."/>
            <person name="Tagirdzhanova G."/>
        </authorList>
    </citation>
    <scope>NUCLEOTIDE SEQUENCE [LARGE SCALE GENOMIC DNA]</scope>
    <source>
        <strain evidence="1 2">CBS 573.63</strain>
    </source>
</reference>
<evidence type="ECO:0000313" key="2">
    <source>
        <dbReference type="Proteomes" id="UP001642501"/>
    </source>
</evidence>
<sequence length="114" mass="12513">MRLAPYEFEIMHGPGTSNPADGPSRRPDYAEGFDVEDLLPDLKRKVGVMQAAMAWDLQLLRPLVSSARLQTGASFDFVVATGFTSLSGPRVTAADDRRKCSLPLDAGPHRSKRR</sequence>
<accession>A0ABP0E3C7</accession>
<protein>
    <submittedName>
        <fullName evidence="1">Uncharacterized protein</fullName>
    </submittedName>
</protein>
<organism evidence="1 2">
    <name type="scientific">Sporothrix epigloea</name>
    <dbReference type="NCBI Taxonomy" id="1892477"/>
    <lineage>
        <taxon>Eukaryota</taxon>
        <taxon>Fungi</taxon>
        <taxon>Dikarya</taxon>
        <taxon>Ascomycota</taxon>
        <taxon>Pezizomycotina</taxon>
        <taxon>Sordariomycetes</taxon>
        <taxon>Sordariomycetidae</taxon>
        <taxon>Ophiostomatales</taxon>
        <taxon>Ophiostomataceae</taxon>
        <taxon>Sporothrix</taxon>
    </lineage>
</organism>
<comment type="caution">
    <text evidence="1">The sequence shown here is derived from an EMBL/GenBank/DDBJ whole genome shotgun (WGS) entry which is preliminary data.</text>
</comment>
<dbReference type="Proteomes" id="UP001642501">
    <property type="component" value="Unassembled WGS sequence"/>
</dbReference>
<proteinExistence type="predicted"/>
<name>A0ABP0E3C7_9PEZI</name>
<evidence type="ECO:0000313" key="1">
    <source>
        <dbReference type="EMBL" id="CAK7273972.1"/>
    </source>
</evidence>
<gene>
    <name evidence="1" type="ORF">SEPCBS57363_005923</name>
</gene>
<keyword evidence="2" id="KW-1185">Reference proteome</keyword>
<dbReference type="EMBL" id="CAWUOM010000151">
    <property type="protein sequence ID" value="CAK7273972.1"/>
    <property type="molecule type" value="Genomic_DNA"/>
</dbReference>